<dbReference type="Proteomes" id="UP000033995">
    <property type="component" value="Unassembled WGS sequence"/>
</dbReference>
<proteinExistence type="predicted"/>
<name>A0A0G0CWY7_9BACT</name>
<evidence type="ECO:0000313" key="1">
    <source>
        <dbReference type="EMBL" id="KKP47937.1"/>
    </source>
</evidence>
<organism evidence="1 2">
    <name type="scientific">Candidatus Woesebacteria bacterium GW2011_GWA2_33_28</name>
    <dbReference type="NCBI Taxonomy" id="1618561"/>
    <lineage>
        <taxon>Bacteria</taxon>
        <taxon>Candidatus Woeseibacteriota</taxon>
    </lineage>
</organism>
<protein>
    <submittedName>
        <fullName evidence="1">Uncharacterized protein</fullName>
    </submittedName>
</protein>
<dbReference type="EMBL" id="LBOZ01000002">
    <property type="protein sequence ID" value="KKP47937.1"/>
    <property type="molecule type" value="Genomic_DNA"/>
</dbReference>
<accession>A0A0G0CWY7</accession>
<sequence length="94" mass="10501">MAFARFNRARRLGAYGKMVSDQLTVAEVFAKDVNATKAEIKSNETTDWHQGGDILCTSPRHTGLKRWLPLAEKLRDRAIENIGNIDSTAVERNG</sequence>
<gene>
    <name evidence="1" type="ORF">UR38_C0002G0040</name>
</gene>
<dbReference type="AlphaFoldDB" id="A0A0G0CWY7"/>
<reference evidence="1 2" key="1">
    <citation type="journal article" date="2015" name="Nature">
        <title>rRNA introns, odd ribosomes, and small enigmatic genomes across a large radiation of phyla.</title>
        <authorList>
            <person name="Brown C.T."/>
            <person name="Hug L.A."/>
            <person name="Thomas B.C."/>
            <person name="Sharon I."/>
            <person name="Castelle C.J."/>
            <person name="Singh A."/>
            <person name="Wilkins M.J."/>
            <person name="Williams K.H."/>
            <person name="Banfield J.F."/>
        </authorList>
    </citation>
    <scope>NUCLEOTIDE SEQUENCE [LARGE SCALE GENOMIC DNA]</scope>
</reference>
<evidence type="ECO:0000313" key="2">
    <source>
        <dbReference type="Proteomes" id="UP000033995"/>
    </source>
</evidence>
<comment type="caution">
    <text evidence="1">The sequence shown here is derived from an EMBL/GenBank/DDBJ whole genome shotgun (WGS) entry which is preliminary data.</text>
</comment>